<dbReference type="CDD" id="cd07323">
    <property type="entry name" value="LAM"/>
    <property type="match status" value="1"/>
</dbReference>
<dbReference type="Gene3D" id="1.10.10.10">
    <property type="entry name" value="Winged helix-like DNA-binding domain superfamily/Winged helix DNA-binding domain"/>
    <property type="match status" value="1"/>
</dbReference>
<dbReference type="STRING" id="984486.A0A1E3QHP7"/>
<evidence type="ECO:0000256" key="1">
    <source>
        <dbReference type="ARBA" id="ARBA00022884"/>
    </source>
</evidence>
<protein>
    <recommendedName>
        <fullName evidence="3">HTH La-type RNA-binding domain-containing protein</fullName>
    </recommendedName>
</protein>
<dbReference type="Pfam" id="PF05383">
    <property type="entry name" value="La"/>
    <property type="match status" value="1"/>
</dbReference>
<dbReference type="InterPro" id="IPR036390">
    <property type="entry name" value="WH_DNA-bd_sf"/>
</dbReference>
<evidence type="ECO:0000313" key="4">
    <source>
        <dbReference type="EMBL" id="ODQ77160.1"/>
    </source>
</evidence>
<sequence>MFNPYNAYAFPPPNGQFPVIDERLGYVTNQLRYYFSLENLLKDMYLRKNMDSEGYVLLGVINDFHRMKSLSGGALVVLQEAVKYVPELEMVWDREEDGILVGAKIRLREQWENWVIPS</sequence>
<accession>A0A1E3QHP7</accession>
<evidence type="ECO:0000256" key="2">
    <source>
        <dbReference type="PROSITE-ProRule" id="PRU00332"/>
    </source>
</evidence>
<dbReference type="GO" id="GO:0045727">
    <property type="term" value="P:positive regulation of translation"/>
    <property type="evidence" value="ECO:0007669"/>
    <property type="project" value="TreeGrafter"/>
</dbReference>
<dbReference type="InterPro" id="IPR036388">
    <property type="entry name" value="WH-like_DNA-bd_sf"/>
</dbReference>
<dbReference type="PANTHER" id="PTHR22792">
    <property type="entry name" value="LUPUS LA PROTEIN-RELATED"/>
    <property type="match status" value="1"/>
</dbReference>
<dbReference type="RefSeq" id="XP_018982488.1">
    <property type="nucleotide sequence ID" value="XM_019132506.1"/>
</dbReference>
<dbReference type="GO" id="GO:0005829">
    <property type="term" value="C:cytosol"/>
    <property type="evidence" value="ECO:0007669"/>
    <property type="project" value="TreeGrafter"/>
</dbReference>
<feature type="domain" description="HTH La-type RNA-binding" evidence="3">
    <location>
        <begin position="17"/>
        <end position="117"/>
    </location>
</feature>
<dbReference type="InterPro" id="IPR045180">
    <property type="entry name" value="La_dom_prot"/>
</dbReference>
<dbReference type="PROSITE" id="PS50961">
    <property type="entry name" value="HTH_LA"/>
    <property type="match status" value="1"/>
</dbReference>
<keyword evidence="1 2" id="KW-0694">RNA-binding</keyword>
<dbReference type="EMBL" id="KV454442">
    <property type="protein sequence ID" value="ODQ77160.1"/>
    <property type="molecule type" value="Genomic_DNA"/>
</dbReference>
<reference evidence="5" key="1">
    <citation type="submission" date="2016-05" db="EMBL/GenBank/DDBJ databases">
        <title>Comparative genomics of biotechnologically important yeasts.</title>
        <authorList>
            <consortium name="DOE Joint Genome Institute"/>
            <person name="Riley R."/>
            <person name="Haridas S."/>
            <person name="Wolfe K.H."/>
            <person name="Lopes M.R."/>
            <person name="Hittinger C.T."/>
            <person name="Goker M."/>
            <person name="Salamov A."/>
            <person name="Wisecaver J."/>
            <person name="Long T.M."/>
            <person name="Aerts A.L."/>
            <person name="Barry K."/>
            <person name="Choi C."/>
            <person name="Clum A."/>
            <person name="Coughlan A.Y."/>
            <person name="Deshpande S."/>
            <person name="Douglass A.P."/>
            <person name="Hanson S.J."/>
            <person name="Klenk H.-P."/>
            <person name="Labutti K."/>
            <person name="Lapidus A."/>
            <person name="Lindquist E."/>
            <person name="Lipzen A."/>
            <person name="Meier-Kolthoff J.P."/>
            <person name="Ohm R.A."/>
            <person name="Otillar R.P."/>
            <person name="Pangilinan J."/>
            <person name="Peng Y."/>
            <person name="Rokas A."/>
            <person name="Rosa C.A."/>
            <person name="Scheuner C."/>
            <person name="Sibirny A.A."/>
            <person name="Slot J.C."/>
            <person name="Stielow J.B."/>
            <person name="Sun H."/>
            <person name="Kurtzman C.P."/>
            <person name="Blackwell M."/>
            <person name="Grigoriev I.V."/>
            <person name="Jeffries T.W."/>
        </authorList>
    </citation>
    <scope>NUCLEOTIDE SEQUENCE [LARGE SCALE GENOMIC DNA]</scope>
    <source>
        <strain evidence="5">NRRL Y-12698</strain>
    </source>
</reference>
<dbReference type="Proteomes" id="UP000094336">
    <property type="component" value="Unassembled WGS sequence"/>
</dbReference>
<evidence type="ECO:0000313" key="5">
    <source>
        <dbReference type="Proteomes" id="UP000094336"/>
    </source>
</evidence>
<organism evidence="4 5">
    <name type="scientific">Babjeviella inositovora NRRL Y-12698</name>
    <dbReference type="NCBI Taxonomy" id="984486"/>
    <lineage>
        <taxon>Eukaryota</taxon>
        <taxon>Fungi</taxon>
        <taxon>Dikarya</taxon>
        <taxon>Ascomycota</taxon>
        <taxon>Saccharomycotina</taxon>
        <taxon>Pichiomycetes</taxon>
        <taxon>Serinales incertae sedis</taxon>
        <taxon>Babjeviella</taxon>
    </lineage>
</organism>
<gene>
    <name evidence="4" type="ORF">BABINDRAFT_67607</name>
</gene>
<dbReference type="OrthoDB" id="340227at2759"/>
<dbReference type="SMART" id="SM00715">
    <property type="entry name" value="LA"/>
    <property type="match status" value="1"/>
</dbReference>
<dbReference type="AlphaFoldDB" id="A0A1E3QHP7"/>
<dbReference type="GO" id="GO:0003723">
    <property type="term" value="F:RNA binding"/>
    <property type="evidence" value="ECO:0007669"/>
    <property type="project" value="UniProtKB-UniRule"/>
</dbReference>
<dbReference type="GeneID" id="30150359"/>
<dbReference type="InterPro" id="IPR006630">
    <property type="entry name" value="La_HTH"/>
</dbReference>
<keyword evidence="5" id="KW-1185">Reference proteome</keyword>
<evidence type="ECO:0000259" key="3">
    <source>
        <dbReference type="PROSITE" id="PS50961"/>
    </source>
</evidence>
<name>A0A1E3QHP7_9ASCO</name>
<proteinExistence type="predicted"/>
<dbReference type="SUPFAM" id="SSF46785">
    <property type="entry name" value="Winged helix' DNA-binding domain"/>
    <property type="match status" value="1"/>
</dbReference>
<dbReference type="PANTHER" id="PTHR22792:SF132">
    <property type="entry name" value="LA-RELATED PROTEIN 1"/>
    <property type="match status" value="1"/>
</dbReference>
<dbReference type="GO" id="GO:0010494">
    <property type="term" value="C:cytoplasmic stress granule"/>
    <property type="evidence" value="ECO:0007669"/>
    <property type="project" value="TreeGrafter"/>
</dbReference>